<accession>A0AAE1YN96</accession>
<dbReference type="Proteomes" id="UP001293254">
    <property type="component" value="Unassembled WGS sequence"/>
</dbReference>
<protein>
    <recommendedName>
        <fullName evidence="3">Pectinesterase</fullName>
    </recommendedName>
</protein>
<evidence type="ECO:0000313" key="2">
    <source>
        <dbReference type="Proteomes" id="UP001293254"/>
    </source>
</evidence>
<sequence length="154" mass="16951">MQHRRLPGHALRTRPPSILSANATLWHCDFINWQRRRPCSRAAICVPPDAHAAARLQRNPGNGSATIQDRTRVFSVQNCKITVGSDFSPVETFNSIWSALETVTPGQWSCSQTSTGDLPPGVGWSGRRGGPRTKTLYFAEYEKYGPRGGNFPAG</sequence>
<keyword evidence="2" id="KW-1185">Reference proteome</keyword>
<dbReference type="AlphaFoldDB" id="A0AAE1YN96"/>
<dbReference type="EMBL" id="JACGWO010000003">
    <property type="protein sequence ID" value="KAK4432763.1"/>
    <property type="molecule type" value="Genomic_DNA"/>
</dbReference>
<gene>
    <name evidence="1" type="ORF">Salat_1038500</name>
</gene>
<dbReference type="SUPFAM" id="SSF51126">
    <property type="entry name" value="Pectin lyase-like"/>
    <property type="match status" value="1"/>
</dbReference>
<dbReference type="InterPro" id="IPR011050">
    <property type="entry name" value="Pectin_lyase_fold/virulence"/>
</dbReference>
<reference evidence="1" key="2">
    <citation type="journal article" date="2024" name="Plant">
        <title>Genomic evolution and insights into agronomic trait innovations of Sesamum species.</title>
        <authorList>
            <person name="Miao H."/>
            <person name="Wang L."/>
            <person name="Qu L."/>
            <person name="Liu H."/>
            <person name="Sun Y."/>
            <person name="Le M."/>
            <person name="Wang Q."/>
            <person name="Wei S."/>
            <person name="Zheng Y."/>
            <person name="Lin W."/>
            <person name="Duan Y."/>
            <person name="Cao H."/>
            <person name="Xiong S."/>
            <person name="Wang X."/>
            <person name="Wei L."/>
            <person name="Li C."/>
            <person name="Ma Q."/>
            <person name="Ju M."/>
            <person name="Zhao R."/>
            <person name="Li G."/>
            <person name="Mu C."/>
            <person name="Tian Q."/>
            <person name="Mei H."/>
            <person name="Zhang T."/>
            <person name="Gao T."/>
            <person name="Zhang H."/>
        </authorList>
    </citation>
    <scope>NUCLEOTIDE SEQUENCE</scope>
    <source>
        <strain evidence="1">3651</strain>
    </source>
</reference>
<reference evidence="1" key="1">
    <citation type="submission" date="2020-06" db="EMBL/GenBank/DDBJ databases">
        <authorList>
            <person name="Li T."/>
            <person name="Hu X."/>
            <person name="Zhang T."/>
            <person name="Song X."/>
            <person name="Zhang H."/>
            <person name="Dai N."/>
            <person name="Sheng W."/>
            <person name="Hou X."/>
            <person name="Wei L."/>
        </authorList>
    </citation>
    <scope>NUCLEOTIDE SEQUENCE</scope>
    <source>
        <strain evidence="1">3651</strain>
        <tissue evidence="1">Leaf</tissue>
    </source>
</reference>
<organism evidence="1 2">
    <name type="scientific">Sesamum alatum</name>
    <dbReference type="NCBI Taxonomy" id="300844"/>
    <lineage>
        <taxon>Eukaryota</taxon>
        <taxon>Viridiplantae</taxon>
        <taxon>Streptophyta</taxon>
        <taxon>Embryophyta</taxon>
        <taxon>Tracheophyta</taxon>
        <taxon>Spermatophyta</taxon>
        <taxon>Magnoliopsida</taxon>
        <taxon>eudicotyledons</taxon>
        <taxon>Gunneridae</taxon>
        <taxon>Pentapetalae</taxon>
        <taxon>asterids</taxon>
        <taxon>lamiids</taxon>
        <taxon>Lamiales</taxon>
        <taxon>Pedaliaceae</taxon>
        <taxon>Sesamum</taxon>
    </lineage>
</organism>
<dbReference type="Gene3D" id="2.160.20.10">
    <property type="entry name" value="Single-stranded right-handed beta-helix, Pectin lyase-like"/>
    <property type="match status" value="1"/>
</dbReference>
<comment type="caution">
    <text evidence="1">The sequence shown here is derived from an EMBL/GenBank/DDBJ whole genome shotgun (WGS) entry which is preliminary data.</text>
</comment>
<evidence type="ECO:0008006" key="3">
    <source>
        <dbReference type="Google" id="ProtNLM"/>
    </source>
</evidence>
<evidence type="ECO:0000313" key="1">
    <source>
        <dbReference type="EMBL" id="KAK4432763.1"/>
    </source>
</evidence>
<proteinExistence type="predicted"/>
<dbReference type="InterPro" id="IPR012334">
    <property type="entry name" value="Pectin_lyas_fold"/>
</dbReference>
<name>A0AAE1YN96_9LAMI</name>